<dbReference type="EMBL" id="VSRR010001474">
    <property type="protein sequence ID" value="MPC25511.1"/>
    <property type="molecule type" value="Genomic_DNA"/>
</dbReference>
<evidence type="ECO:0000313" key="2">
    <source>
        <dbReference type="Proteomes" id="UP000324222"/>
    </source>
</evidence>
<proteinExistence type="predicted"/>
<comment type="caution">
    <text evidence="1">The sequence shown here is derived from an EMBL/GenBank/DDBJ whole genome shotgun (WGS) entry which is preliminary data.</text>
</comment>
<evidence type="ECO:0000313" key="1">
    <source>
        <dbReference type="EMBL" id="MPC25511.1"/>
    </source>
</evidence>
<name>A0A5B7DUY5_PORTR</name>
<dbReference type="Proteomes" id="UP000324222">
    <property type="component" value="Unassembled WGS sequence"/>
</dbReference>
<accession>A0A5B7DUY5</accession>
<keyword evidence="2" id="KW-1185">Reference proteome</keyword>
<organism evidence="1 2">
    <name type="scientific">Portunus trituberculatus</name>
    <name type="common">Swimming crab</name>
    <name type="synonym">Neptunus trituberculatus</name>
    <dbReference type="NCBI Taxonomy" id="210409"/>
    <lineage>
        <taxon>Eukaryota</taxon>
        <taxon>Metazoa</taxon>
        <taxon>Ecdysozoa</taxon>
        <taxon>Arthropoda</taxon>
        <taxon>Crustacea</taxon>
        <taxon>Multicrustacea</taxon>
        <taxon>Malacostraca</taxon>
        <taxon>Eumalacostraca</taxon>
        <taxon>Eucarida</taxon>
        <taxon>Decapoda</taxon>
        <taxon>Pleocyemata</taxon>
        <taxon>Brachyura</taxon>
        <taxon>Eubrachyura</taxon>
        <taxon>Portunoidea</taxon>
        <taxon>Portunidae</taxon>
        <taxon>Portuninae</taxon>
        <taxon>Portunus</taxon>
    </lineage>
</organism>
<protein>
    <submittedName>
        <fullName evidence="1">Uncharacterized protein</fullName>
    </submittedName>
</protein>
<gene>
    <name evidence="1" type="ORF">E2C01_018628</name>
</gene>
<dbReference type="AlphaFoldDB" id="A0A5B7DUY5"/>
<sequence>MFGCWYRVRHAGAPEARPLSLNDNASLSVSSEHEWRMPAIRNGFALSSRCIQSICSPQCSLLAEYIIGRHRHPHVKKAKPKK</sequence>
<reference evidence="1 2" key="1">
    <citation type="submission" date="2019-05" db="EMBL/GenBank/DDBJ databases">
        <title>Another draft genome of Portunus trituberculatus and its Hox gene families provides insights of decapod evolution.</title>
        <authorList>
            <person name="Jeong J.-H."/>
            <person name="Song I."/>
            <person name="Kim S."/>
            <person name="Choi T."/>
            <person name="Kim D."/>
            <person name="Ryu S."/>
            <person name="Kim W."/>
        </authorList>
    </citation>
    <scope>NUCLEOTIDE SEQUENCE [LARGE SCALE GENOMIC DNA]</scope>
    <source>
        <tissue evidence="1">Muscle</tissue>
    </source>
</reference>